<evidence type="ECO:0000313" key="2">
    <source>
        <dbReference type="Proteomes" id="UP000276133"/>
    </source>
</evidence>
<dbReference type="AlphaFoldDB" id="A0A3M7SZN4"/>
<name>A0A3M7SZN4_BRAPC</name>
<organism evidence="1 2">
    <name type="scientific">Brachionus plicatilis</name>
    <name type="common">Marine rotifer</name>
    <name type="synonym">Brachionus muelleri</name>
    <dbReference type="NCBI Taxonomy" id="10195"/>
    <lineage>
        <taxon>Eukaryota</taxon>
        <taxon>Metazoa</taxon>
        <taxon>Spiralia</taxon>
        <taxon>Gnathifera</taxon>
        <taxon>Rotifera</taxon>
        <taxon>Eurotatoria</taxon>
        <taxon>Monogononta</taxon>
        <taxon>Pseudotrocha</taxon>
        <taxon>Ploima</taxon>
        <taxon>Brachionidae</taxon>
        <taxon>Brachionus</taxon>
    </lineage>
</organism>
<proteinExistence type="predicted"/>
<comment type="caution">
    <text evidence="1">The sequence shown here is derived from an EMBL/GenBank/DDBJ whole genome shotgun (WGS) entry which is preliminary data.</text>
</comment>
<sequence>MKFNCFYSSIEWFSKGRKILVPITHLSWNSFCIPLSAWSSVELNDSVLLQFSLSSSKNFMI</sequence>
<protein>
    <submittedName>
        <fullName evidence="1">Uncharacterized protein</fullName>
    </submittedName>
</protein>
<accession>A0A3M7SZN4</accession>
<keyword evidence="2" id="KW-1185">Reference proteome</keyword>
<reference evidence="1 2" key="1">
    <citation type="journal article" date="2018" name="Sci. Rep.">
        <title>Genomic signatures of local adaptation to the degree of environmental predictability in rotifers.</title>
        <authorList>
            <person name="Franch-Gras L."/>
            <person name="Hahn C."/>
            <person name="Garcia-Roger E.M."/>
            <person name="Carmona M.J."/>
            <person name="Serra M."/>
            <person name="Gomez A."/>
        </authorList>
    </citation>
    <scope>NUCLEOTIDE SEQUENCE [LARGE SCALE GENOMIC DNA]</scope>
    <source>
        <strain evidence="1">HYR1</strain>
    </source>
</reference>
<dbReference type="Proteomes" id="UP000276133">
    <property type="component" value="Unassembled WGS sequence"/>
</dbReference>
<dbReference type="EMBL" id="REGN01000529">
    <property type="protein sequence ID" value="RNA41251.1"/>
    <property type="molecule type" value="Genomic_DNA"/>
</dbReference>
<gene>
    <name evidence="1" type="ORF">BpHYR1_034622</name>
</gene>
<evidence type="ECO:0000313" key="1">
    <source>
        <dbReference type="EMBL" id="RNA41251.1"/>
    </source>
</evidence>